<dbReference type="SUPFAM" id="SSF47413">
    <property type="entry name" value="lambda repressor-like DNA-binding domains"/>
    <property type="match status" value="1"/>
</dbReference>
<comment type="caution">
    <text evidence="6">The sequence shown here is derived from an EMBL/GenBank/DDBJ whole genome shotgun (WGS) entry which is preliminary data.</text>
</comment>
<protein>
    <submittedName>
        <fullName evidence="6">LacI family transcriptional regulator</fullName>
    </submittedName>
</protein>
<dbReference type="AlphaFoldDB" id="A0A4Q1C6Q5"/>
<proteinExistence type="predicted"/>
<keyword evidence="2" id="KW-0805">Transcription regulation</keyword>
<sequence>MSAPTLRTLAKSLGLSRTTISDALRGSPRVKAETVERVRAAAKEAGYEHNPLTGAVMSQLRRSRGQQFRGVLAALEIVDANRPAHAVRYNETVLKGIAERASELGFKMERFELGSEGMRLNRLDTILHTRNIQGLVVLPASGLPDLSGLNWERYTAVYADLFINHPPLHCVCLDHYRSMLMLLRELHERGYRRPGLFMEISLDERLQYRWEGAFLALQKYLPNITEVPALRAHNLSREDFVPWFRKHKPDVVLGHYPEAMEWMRSCGARLPKTHGYVCLNSLRVNAEPCAALDFQPALIGARAAELVIGQLLHNELGIPVQPSLTTIPARFMEGPTLRAAATVG</sequence>
<accession>A0A4Q1C6Q5</accession>
<dbReference type="Gene3D" id="1.10.260.40">
    <property type="entry name" value="lambda repressor-like DNA-binding domains"/>
    <property type="match status" value="1"/>
</dbReference>
<evidence type="ECO:0000313" key="7">
    <source>
        <dbReference type="Proteomes" id="UP000290218"/>
    </source>
</evidence>
<feature type="domain" description="HTH lacI-type" evidence="5">
    <location>
        <begin position="4"/>
        <end position="58"/>
    </location>
</feature>
<organism evidence="6 7">
    <name type="scientific">Oleiharenicola lentus</name>
    <dbReference type="NCBI Taxonomy" id="2508720"/>
    <lineage>
        <taxon>Bacteria</taxon>
        <taxon>Pseudomonadati</taxon>
        <taxon>Verrucomicrobiota</taxon>
        <taxon>Opitutia</taxon>
        <taxon>Opitutales</taxon>
        <taxon>Opitutaceae</taxon>
        <taxon>Oleiharenicola</taxon>
    </lineage>
</organism>
<evidence type="ECO:0000256" key="4">
    <source>
        <dbReference type="ARBA" id="ARBA00023163"/>
    </source>
</evidence>
<dbReference type="SUPFAM" id="SSF53822">
    <property type="entry name" value="Periplasmic binding protein-like I"/>
    <property type="match status" value="1"/>
</dbReference>
<name>A0A4Q1C6Q5_9BACT</name>
<keyword evidence="1" id="KW-0678">Repressor</keyword>
<dbReference type="SMART" id="SM00354">
    <property type="entry name" value="HTH_LACI"/>
    <property type="match status" value="1"/>
</dbReference>
<dbReference type="InterPro" id="IPR028082">
    <property type="entry name" value="Peripla_BP_I"/>
</dbReference>
<dbReference type="GO" id="GO:0003700">
    <property type="term" value="F:DNA-binding transcription factor activity"/>
    <property type="evidence" value="ECO:0007669"/>
    <property type="project" value="TreeGrafter"/>
</dbReference>
<dbReference type="Pfam" id="PF00356">
    <property type="entry name" value="LacI"/>
    <property type="match status" value="1"/>
</dbReference>
<evidence type="ECO:0000313" key="6">
    <source>
        <dbReference type="EMBL" id="RXK54554.1"/>
    </source>
</evidence>
<dbReference type="PROSITE" id="PS50932">
    <property type="entry name" value="HTH_LACI_2"/>
    <property type="match status" value="1"/>
</dbReference>
<keyword evidence="4" id="KW-0804">Transcription</keyword>
<gene>
    <name evidence="6" type="ORF">ESB00_01235</name>
</gene>
<reference evidence="6 7" key="1">
    <citation type="submission" date="2019-01" db="EMBL/GenBank/DDBJ databases">
        <title>Lacunisphaera sp. strain TWA-58.</title>
        <authorList>
            <person name="Chen W.-M."/>
        </authorList>
    </citation>
    <scope>NUCLEOTIDE SEQUENCE [LARGE SCALE GENOMIC DNA]</scope>
    <source>
        <strain evidence="6 7">TWA-58</strain>
    </source>
</reference>
<dbReference type="Gene3D" id="3.40.50.2300">
    <property type="match status" value="2"/>
</dbReference>
<evidence type="ECO:0000256" key="1">
    <source>
        <dbReference type="ARBA" id="ARBA00022491"/>
    </source>
</evidence>
<dbReference type="EMBL" id="SDHX01000001">
    <property type="protein sequence ID" value="RXK54554.1"/>
    <property type="molecule type" value="Genomic_DNA"/>
</dbReference>
<dbReference type="Proteomes" id="UP000290218">
    <property type="component" value="Unassembled WGS sequence"/>
</dbReference>
<dbReference type="PANTHER" id="PTHR30146:SF148">
    <property type="entry name" value="HTH-TYPE TRANSCRIPTIONAL REPRESSOR PURR-RELATED"/>
    <property type="match status" value="1"/>
</dbReference>
<keyword evidence="7" id="KW-1185">Reference proteome</keyword>
<keyword evidence="3" id="KW-0238">DNA-binding</keyword>
<evidence type="ECO:0000259" key="5">
    <source>
        <dbReference type="PROSITE" id="PS50932"/>
    </source>
</evidence>
<dbReference type="InterPro" id="IPR010982">
    <property type="entry name" value="Lambda_DNA-bd_dom_sf"/>
</dbReference>
<evidence type="ECO:0000256" key="2">
    <source>
        <dbReference type="ARBA" id="ARBA00023015"/>
    </source>
</evidence>
<dbReference type="InterPro" id="IPR000843">
    <property type="entry name" value="HTH_LacI"/>
</dbReference>
<dbReference type="GO" id="GO:0000976">
    <property type="term" value="F:transcription cis-regulatory region binding"/>
    <property type="evidence" value="ECO:0007669"/>
    <property type="project" value="TreeGrafter"/>
</dbReference>
<dbReference type="OrthoDB" id="192677at2"/>
<dbReference type="PANTHER" id="PTHR30146">
    <property type="entry name" value="LACI-RELATED TRANSCRIPTIONAL REPRESSOR"/>
    <property type="match status" value="1"/>
</dbReference>
<evidence type="ECO:0000256" key="3">
    <source>
        <dbReference type="ARBA" id="ARBA00023125"/>
    </source>
</evidence>
<dbReference type="RefSeq" id="WP_129045918.1">
    <property type="nucleotide sequence ID" value="NZ_SDHX01000001.1"/>
</dbReference>